<dbReference type="Proteomes" id="UP000245802">
    <property type="component" value="Chromosome"/>
</dbReference>
<dbReference type="EMBL" id="CP025958">
    <property type="protein sequence ID" value="AWM39831.1"/>
    <property type="molecule type" value="Genomic_DNA"/>
</dbReference>
<evidence type="ECO:0000313" key="2">
    <source>
        <dbReference type="EMBL" id="AWM39831.1"/>
    </source>
</evidence>
<organism evidence="2 3">
    <name type="scientific">Gemmata obscuriglobus</name>
    <dbReference type="NCBI Taxonomy" id="114"/>
    <lineage>
        <taxon>Bacteria</taxon>
        <taxon>Pseudomonadati</taxon>
        <taxon>Planctomycetota</taxon>
        <taxon>Planctomycetia</taxon>
        <taxon>Gemmatales</taxon>
        <taxon>Gemmataceae</taxon>
        <taxon>Gemmata</taxon>
    </lineage>
</organism>
<evidence type="ECO:0000313" key="3">
    <source>
        <dbReference type="Proteomes" id="UP000245802"/>
    </source>
</evidence>
<sequence>MTTCSTCRMDIPYGARVCPFCRDDRRAEAREEDEDNVAMFRFVVSAVLFGAPACLLWYRSPLGDEYRGAFWLIVPAAGALGYRIVARYTVAAVLTAIALPVGYFWFR</sequence>
<dbReference type="RefSeq" id="WP_010052656.1">
    <property type="nucleotide sequence ID" value="NZ_CP025958.1"/>
</dbReference>
<reference evidence="2 3" key="1">
    <citation type="submission" date="2018-01" db="EMBL/GenBank/DDBJ databases">
        <title>G. obscuriglobus.</title>
        <authorList>
            <person name="Franke J."/>
            <person name="Blomberg W."/>
            <person name="Selmecki A."/>
        </authorList>
    </citation>
    <scope>NUCLEOTIDE SEQUENCE [LARGE SCALE GENOMIC DNA]</scope>
    <source>
        <strain evidence="2 3">DSM 5831</strain>
    </source>
</reference>
<accession>A0A2Z3H4N1</accession>
<gene>
    <name evidence="2" type="ORF">C1280_24370</name>
</gene>
<protein>
    <submittedName>
        <fullName evidence="2">Uncharacterized protein</fullName>
    </submittedName>
</protein>
<keyword evidence="1" id="KW-0472">Membrane</keyword>
<keyword evidence="1" id="KW-0812">Transmembrane</keyword>
<dbReference type="AlphaFoldDB" id="A0A2Z3H4N1"/>
<dbReference type="KEGG" id="gog:C1280_24370"/>
<feature type="transmembrane region" description="Helical" evidence="1">
    <location>
        <begin position="88"/>
        <end position="106"/>
    </location>
</feature>
<evidence type="ECO:0000256" key="1">
    <source>
        <dbReference type="SAM" id="Phobius"/>
    </source>
</evidence>
<proteinExistence type="predicted"/>
<keyword evidence="1" id="KW-1133">Transmembrane helix</keyword>
<feature type="transmembrane region" description="Helical" evidence="1">
    <location>
        <begin position="38"/>
        <end position="58"/>
    </location>
</feature>
<keyword evidence="3" id="KW-1185">Reference proteome</keyword>
<name>A0A2Z3H4N1_9BACT</name>